<evidence type="ECO:0000313" key="1">
    <source>
        <dbReference type="EMBL" id="MCL7747445.1"/>
    </source>
</evidence>
<dbReference type="InterPro" id="IPR022551">
    <property type="entry name" value="BrxC"/>
</dbReference>
<accession>A0A9X2I702</accession>
<reference evidence="1" key="1">
    <citation type="submission" date="2022-02" db="EMBL/GenBank/DDBJ databases">
        <title>Halalkalibacter sp. nov. isolated from Lonar Lake, India.</title>
        <authorList>
            <person name="Joshi A."/>
            <person name="Thite S."/>
            <person name="Lodha T."/>
        </authorList>
    </citation>
    <scope>NUCLEOTIDE SEQUENCE</scope>
    <source>
        <strain evidence="1">MEB205</strain>
    </source>
</reference>
<dbReference type="Proteomes" id="UP001139150">
    <property type="component" value="Unassembled WGS sequence"/>
</dbReference>
<dbReference type="Gene3D" id="3.40.30.10">
    <property type="entry name" value="Glutaredoxin"/>
    <property type="match status" value="1"/>
</dbReference>
<dbReference type="NCBIfam" id="TIGR04019">
    <property type="entry name" value="B_thiol_YtxJ"/>
    <property type="match status" value="1"/>
</dbReference>
<comment type="caution">
    <text evidence="1">The sequence shown here is derived from an EMBL/GenBank/DDBJ whole genome shotgun (WGS) entry which is preliminary data.</text>
</comment>
<dbReference type="Pfam" id="PF11009">
    <property type="entry name" value="BrxC"/>
    <property type="match status" value="1"/>
</dbReference>
<evidence type="ECO:0000313" key="2">
    <source>
        <dbReference type="Proteomes" id="UP001139150"/>
    </source>
</evidence>
<keyword evidence="2" id="KW-1185">Reference proteome</keyword>
<protein>
    <submittedName>
        <fullName evidence="1">Bacillithiol system redox-active protein YtxJ</fullName>
    </submittedName>
</protein>
<dbReference type="AlphaFoldDB" id="A0A9X2I702"/>
<dbReference type="SUPFAM" id="SSF52833">
    <property type="entry name" value="Thioredoxin-like"/>
    <property type="match status" value="1"/>
</dbReference>
<organism evidence="1 2">
    <name type="scientific">Halalkalibacter alkaliphilus</name>
    <dbReference type="NCBI Taxonomy" id="2917993"/>
    <lineage>
        <taxon>Bacteria</taxon>
        <taxon>Bacillati</taxon>
        <taxon>Bacillota</taxon>
        <taxon>Bacilli</taxon>
        <taxon>Bacillales</taxon>
        <taxon>Bacillaceae</taxon>
        <taxon>Halalkalibacter</taxon>
    </lineage>
</organism>
<gene>
    <name evidence="1" type="primary">ytxJ</name>
    <name evidence="1" type="ORF">MF646_09960</name>
</gene>
<dbReference type="InterPro" id="IPR036249">
    <property type="entry name" value="Thioredoxin-like_sf"/>
</dbReference>
<dbReference type="RefSeq" id="WP_250096347.1">
    <property type="nucleotide sequence ID" value="NZ_JAKRYL010000008.1"/>
</dbReference>
<proteinExistence type="predicted"/>
<dbReference type="EMBL" id="JAKRYL010000008">
    <property type="protein sequence ID" value="MCL7747445.1"/>
    <property type="molecule type" value="Genomic_DNA"/>
</dbReference>
<name>A0A9X2I702_9BACI</name>
<sequence length="112" mass="12789">MSIRELISIDDWKELNQSSGEKPVLLLKHSTTCPISAEAFKEFQAFQKGAENEFNYALVKVIEQRPVSNAIAEETGVKHESPQCFLIKEQEVTWVDSHWSITKRAIEKAINQ</sequence>